<keyword evidence="10" id="KW-0675">Receptor</keyword>
<dbReference type="Proteomes" id="UP000318571">
    <property type="component" value="Chromosome 7"/>
</dbReference>
<keyword evidence="7" id="KW-0770">Synapse</keyword>
<feature type="region of interest" description="Disordered" evidence="19">
    <location>
        <begin position="492"/>
        <end position="552"/>
    </location>
</feature>
<evidence type="ECO:0000256" key="5">
    <source>
        <dbReference type="ARBA" id="ARBA00022729"/>
    </source>
</evidence>
<evidence type="ECO:0000256" key="13">
    <source>
        <dbReference type="ARBA" id="ARBA00023286"/>
    </source>
</evidence>
<feature type="transmembrane region" description="Helical" evidence="20">
    <location>
        <begin position="761"/>
        <end position="780"/>
    </location>
</feature>
<evidence type="ECO:0000313" key="24">
    <source>
        <dbReference type="EMBL" id="TRY72258.1"/>
    </source>
</evidence>
<evidence type="ECO:0000259" key="22">
    <source>
        <dbReference type="SMART" id="SM00079"/>
    </source>
</evidence>
<evidence type="ECO:0000256" key="4">
    <source>
        <dbReference type="ARBA" id="ARBA00022692"/>
    </source>
</evidence>
<evidence type="ECO:0000256" key="11">
    <source>
        <dbReference type="ARBA" id="ARBA00023180"/>
    </source>
</evidence>
<evidence type="ECO:0000256" key="16">
    <source>
        <dbReference type="PIRSR" id="PIRSR601508-1"/>
    </source>
</evidence>
<keyword evidence="13" id="KW-1071">Ligand-gated ion channel</keyword>
<dbReference type="PANTHER" id="PTHR18966">
    <property type="entry name" value="IONOTROPIC GLUTAMATE RECEPTOR"/>
    <property type="match status" value="1"/>
</dbReference>
<evidence type="ECO:0000313" key="25">
    <source>
        <dbReference type="Proteomes" id="UP000318571"/>
    </source>
</evidence>
<evidence type="ECO:0000256" key="18">
    <source>
        <dbReference type="PIRSR" id="PIRSR601508-3"/>
    </source>
</evidence>
<dbReference type="Gene3D" id="1.10.287.70">
    <property type="match status" value="1"/>
</dbReference>
<keyword evidence="14" id="KW-0407">Ion channel</keyword>
<evidence type="ECO:0000256" key="14">
    <source>
        <dbReference type="ARBA" id="ARBA00023303"/>
    </source>
</evidence>
<evidence type="ECO:0000256" key="8">
    <source>
        <dbReference type="ARBA" id="ARBA00023065"/>
    </source>
</evidence>
<dbReference type="Pfam" id="PF01094">
    <property type="entry name" value="ANF_receptor"/>
    <property type="match status" value="1"/>
</dbReference>
<dbReference type="GO" id="GO:0015276">
    <property type="term" value="F:ligand-gated monoatomic ion channel activity"/>
    <property type="evidence" value="ECO:0007669"/>
    <property type="project" value="InterPro"/>
</dbReference>
<name>A0A553P3I1_TIGCA</name>
<dbReference type="Gene3D" id="3.40.50.2300">
    <property type="match status" value="3"/>
</dbReference>
<keyword evidence="11" id="KW-0325">Glycoprotein</keyword>
<keyword evidence="8" id="KW-0406">Ion transport</keyword>
<feature type="binding site" evidence="16">
    <location>
        <position position="887"/>
    </location>
    <ligand>
        <name>L-glutamate</name>
        <dbReference type="ChEBI" id="CHEBI:29985"/>
    </ligand>
</feature>
<feature type="signal peptide" evidence="21">
    <location>
        <begin position="1"/>
        <end position="36"/>
    </location>
</feature>
<feature type="binding site" evidence="16">
    <location>
        <position position="721"/>
    </location>
    <ligand>
        <name>L-glutamate</name>
        <dbReference type="ChEBI" id="CHEBI:29985"/>
    </ligand>
</feature>
<organism evidence="24 25">
    <name type="scientific">Tigriopus californicus</name>
    <name type="common">Marine copepod</name>
    <dbReference type="NCBI Taxonomy" id="6832"/>
    <lineage>
        <taxon>Eukaryota</taxon>
        <taxon>Metazoa</taxon>
        <taxon>Ecdysozoa</taxon>
        <taxon>Arthropoda</taxon>
        <taxon>Crustacea</taxon>
        <taxon>Multicrustacea</taxon>
        <taxon>Hexanauplia</taxon>
        <taxon>Copepoda</taxon>
        <taxon>Harpacticoida</taxon>
        <taxon>Harpacticidae</taxon>
        <taxon>Tigriopus</taxon>
    </lineage>
</organism>
<dbReference type="InterPro" id="IPR001508">
    <property type="entry name" value="Iono_Glu_rcpt_met"/>
</dbReference>
<dbReference type="FunFam" id="3.40.190.10:FF:000060">
    <property type="entry name" value="Glutamate receptor ionotropic, kainate 1"/>
    <property type="match status" value="1"/>
</dbReference>
<reference evidence="24 25" key="1">
    <citation type="journal article" date="2018" name="Nat. Ecol. Evol.">
        <title>Genomic signatures of mitonuclear coevolution across populations of Tigriopus californicus.</title>
        <authorList>
            <person name="Barreto F.S."/>
            <person name="Watson E.T."/>
            <person name="Lima T.G."/>
            <person name="Willett C.S."/>
            <person name="Edmands S."/>
            <person name="Li W."/>
            <person name="Burton R.S."/>
        </authorList>
    </citation>
    <scope>NUCLEOTIDE SEQUENCE [LARGE SCALE GENOMIC DNA]</scope>
    <source>
        <strain evidence="24 25">San Diego</strain>
    </source>
</reference>
<evidence type="ECO:0000256" key="21">
    <source>
        <dbReference type="SAM" id="SignalP"/>
    </source>
</evidence>
<dbReference type="GO" id="GO:0045211">
    <property type="term" value="C:postsynaptic membrane"/>
    <property type="evidence" value="ECO:0007669"/>
    <property type="project" value="UniProtKB-SubCell"/>
</dbReference>
<evidence type="ECO:0008006" key="26">
    <source>
        <dbReference type="Google" id="ProtNLM"/>
    </source>
</evidence>
<evidence type="ECO:0000256" key="10">
    <source>
        <dbReference type="ARBA" id="ARBA00023170"/>
    </source>
</evidence>
<feature type="region of interest" description="Disordered" evidence="19">
    <location>
        <begin position="401"/>
        <end position="440"/>
    </location>
</feature>
<accession>A0A553P3I1</accession>
<evidence type="ECO:0000256" key="7">
    <source>
        <dbReference type="ARBA" id="ARBA00023018"/>
    </source>
</evidence>
<dbReference type="SUPFAM" id="SSF53850">
    <property type="entry name" value="Periplasmic binding protein-like II"/>
    <property type="match status" value="1"/>
</dbReference>
<dbReference type="Pfam" id="PF00060">
    <property type="entry name" value="Lig_chan"/>
    <property type="match status" value="1"/>
</dbReference>
<dbReference type="STRING" id="6832.A0A553P3I1"/>
<dbReference type="EMBL" id="VCGU01000008">
    <property type="protein sequence ID" value="TRY72258.1"/>
    <property type="molecule type" value="Genomic_DNA"/>
</dbReference>
<comment type="caution">
    <text evidence="24">The sequence shown here is derived from an EMBL/GenBank/DDBJ whole genome shotgun (WGS) entry which is preliminary data.</text>
</comment>
<evidence type="ECO:0000256" key="1">
    <source>
        <dbReference type="ARBA" id="ARBA00008685"/>
    </source>
</evidence>
<feature type="domain" description="Ionotropic glutamate receptor C-terminal" evidence="22">
    <location>
        <begin position="633"/>
        <end position="999"/>
    </location>
</feature>
<comment type="similarity">
    <text evidence="1">Belongs to the glutamate-gated ion channel (TC 1.A.10.1) family.</text>
</comment>
<keyword evidence="9 20" id="KW-0472">Membrane</keyword>
<feature type="region of interest" description="Disordered" evidence="19">
    <location>
        <begin position="1061"/>
        <end position="1090"/>
    </location>
</feature>
<evidence type="ECO:0000256" key="6">
    <source>
        <dbReference type="ARBA" id="ARBA00022989"/>
    </source>
</evidence>
<keyword evidence="18" id="KW-1015">Disulfide bond</keyword>
<dbReference type="FunFam" id="1.10.287.70:FF:000010">
    <property type="entry name" value="Putative glutamate receptor ionotropic kainate 1"/>
    <property type="match status" value="1"/>
</dbReference>
<dbReference type="InterPro" id="IPR001320">
    <property type="entry name" value="Iontro_rcpt_C"/>
</dbReference>
<feature type="region of interest" description="Disordered" evidence="19">
    <location>
        <begin position="1113"/>
        <end position="1154"/>
    </location>
</feature>
<gene>
    <name evidence="24" type="ORF">TCAL_00217</name>
</gene>
<evidence type="ECO:0000256" key="20">
    <source>
        <dbReference type="SAM" id="Phobius"/>
    </source>
</evidence>
<feature type="binding site" evidence="16">
    <location>
        <position position="888"/>
    </location>
    <ligand>
        <name>L-glutamate</name>
        <dbReference type="ChEBI" id="CHEBI:29985"/>
    </ligand>
</feature>
<feature type="binding site" evidence="16">
    <location>
        <position position="716"/>
    </location>
    <ligand>
        <name>L-glutamate</name>
        <dbReference type="ChEBI" id="CHEBI:29985"/>
    </ligand>
</feature>
<comment type="subcellular location">
    <subcellularLocation>
        <location evidence="15">Postsynaptic cell membrane</location>
        <topology evidence="15">Multi-pass membrane protein</topology>
    </subcellularLocation>
</comment>
<feature type="transmembrane region" description="Helical" evidence="20">
    <location>
        <begin position="1019"/>
        <end position="1047"/>
    </location>
</feature>
<feature type="compositionally biased region" description="Basic and acidic residues" evidence="19">
    <location>
        <begin position="531"/>
        <end position="541"/>
    </location>
</feature>
<keyword evidence="5 21" id="KW-0732">Signal</keyword>
<feature type="site" description="Crucial to convey clamshell closure to channel opening" evidence="17">
    <location>
        <position position="866"/>
    </location>
</feature>
<feature type="domain" description="Ionotropic glutamate receptor L-glutamate and glycine-binding" evidence="23">
    <location>
        <begin position="643"/>
        <end position="705"/>
    </location>
</feature>
<feature type="chain" id="PRO_5021782999" description="Glutamate receptor ionotropic, kainate 2" evidence="21">
    <location>
        <begin position="37"/>
        <end position="1175"/>
    </location>
</feature>
<sequence length="1175" mass="132279">MCGFKGCSGAVRCQIMAFNLPLWILVLLTIPRSMVTNAIKATTPGRKTNGCALLPNQHSQSGFNRYQQRKMELRVGVIYTQEEFAQGFRKQAFVAASRLLNQNSDDFCLQLDDILVQNLSSFHLSKSVCSSLETNGYHALIGPNSEELSPHAKSICNAIDIPYLEMVPDSSSRLMIRDSGQFSLNAHPKLEDIHAALRDFLVFANWTRVALVYTEETAKRSLLLQDLLLSQGFQCLSLRISLNMDRNVIQLLKQKDFHNVLIDIPDPDIYLPKFFQVCHDIGWYGEGRNFFLSTLEFNELTTPNPPKVFNKHYNKVYPHWKSFSFFRIHNRDLPGSMDFADAMSAMHLLQRQRLLRSRNHDERGHKTHNREQSDEEAFPFITKVKQDKRVPYWTNGEGSKFGTFSGNNNNNNNSINNNDNKSSAGASSSITNQSTESSSPSTIIFEAVDIGNHVAYEAAIIYDSLLILLNTVQALNYQYAPLLLLLTPEHQSVPSHHNHNEDPLGRKVGANAHYRQGPDAYDGDDDGEGAATRHPESEPQRNRPPGNDKVSCKSEKPWLYGPTFYNYLNAVQVEGMTGKLSFKGGRRSSLNLELMRYSRHNEVISKIGHWSTTTGLSVLNRSLIQTNESDEVILTVVTREERPYVMINKSLKGNDAFDGFAIDLLKAISDVVGFKFRLYTVPDNLYGVYNHETAEWNGIVRQLTDKRADLAVASMTINYARETVIDFTKPFMNLGISILFKAPKDPATELFSFMNPLALEIWLYMLLAYILVSITIWIVARFSPYEWAHPHPCIDTGLVFQNDFTLPNSFWFAIGTLMQQGSDLNPKAASTRIVGGIWWFFTLIIISSYTANLAAFLTVERMATPIESAEDLADQSDIKYGTLVGGSTMTFFRDSKIETYQKMWRYMESNDPDTFTHSYEEGVERVLRGNYAFLCESTMLDYLLQRNCNLTQIGGLLDNKGYGIATPIGSKWKDKISQAVLFLQEKGVIQMYYDKWWKNHGPQAGRECKKKKLNDQAQANALGVVNIGGIFVVLLCGLAFAVIVAIIEFCWRTKHHQGVGTTSFGGGARRGRRTSGSGFGGDVPSTRVTGVSGHGQSLFMEMLHNLAPFLFGTNDSKDHPPNEADELGHEFGPSGGGHLTVNHQDRPHSQNNRDLQYIEQSRLTTCSLIREQNNL</sequence>
<dbReference type="Pfam" id="PF10613">
    <property type="entry name" value="Lig_chan-Glu_bd"/>
    <property type="match status" value="1"/>
</dbReference>
<dbReference type="InterPro" id="IPR001828">
    <property type="entry name" value="ANF_lig-bd_rcpt"/>
</dbReference>
<keyword evidence="25" id="KW-1185">Reference proteome</keyword>
<evidence type="ECO:0000256" key="2">
    <source>
        <dbReference type="ARBA" id="ARBA00022448"/>
    </source>
</evidence>
<keyword evidence="2" id="KW-0813">Transport</keyword>
<keyword evidence="4 20" id="KW-0812">Transmembrane</keyword>
<proteinExistence type="inferred from homology"/>
<protein>
    <recommendedName>
        <fullName evidence="26">Glutamate receptor ionotropic, kainate 2</fullName>
    </recommendedName>
</protein>
<feature type="site" description="Interaction with the cone snail toxin Con-ikot-ikot" evidence="17">
    <location>
        <position position="893"/>
    </location>
</feature>
<feature type="compositionally biased region" description="Basic and acidic residues" evidence="19">
    <location>
        <begin position="358"/>
        <end position="372"/>
    </location>
</feature>
<dbReference type="InterPro" id="IPR019594">
    <property type="entry name" value="Glu/Gly-bd"/>
</dbReference>
<dbReference type="GO" id="GO:0038023">
    <property type="term" value="F:signaling receptor activity"/>
    <property type="evidence" value="ECO:0007669"/>
    <property type="project" value="InterPro"/>
</dbReference>
<keyword evidence="12" id="KW-0628">Postsynaptic cell membrane</keyword>
<evidence type="ECO:0000256" key="15">
    <source>
        <dbReference type="ARBA" id="ARBA00034104"/>
    </source>
</evidence>
<feature type="compositionally biased region" description="Low complexity" evidence="19">
    <location>
        <begin position="407"/>
        <end position="420"/>
    </location>
</feature>
<dbReference type="PRINTS" id="PR00177">
    <property type="entry name" value="NMDARECEPTOR"/>
</dbReference>
<evidence type="ECO:0000256" key="9">
    <source>
        <dbReference type="ARBA" id="ARBA00023136"/>
    </source>
</evidence>
<keyword evidence="6 20" id="KW-1133">Transmembrane helix</keyword>
<dbReference type="Gene3D" id="3.40.190.10">
    <property type="entry name" value="Periplasmic binding protein-like II"/>
    <property type="match status" value="2"/>
</dbReference>
<feature type="binding site" evidence="16">
    <location>
        <position position="936"/>
    </location>
    <ligand>
        <name>L-glutamate</name>
        <dbReference type="ChEBI" id="CHEBI:29985"/>
    </ligand>
</feature>
<dbReference type="InterPro" id="IPR028082">
    <property type="entry name" value="Peripla_BP_I"/>
</dbReference>
<evidence type="ECO:0000256" key="19">
    <source>
        <dbReference type="SAM" id="MobiDB-lite"/>
    </source>
</evidence>
<dbReference type="SMART" id="SM00079">
    <property type="entry name" value="PBPe"/>
    <property type="match status" value="1"/>
</dbReference>
<feature type="region of interest" description="Disordered" evidence="19">
    <location>
        <begin position="356"/>
        <end position="379"/>
    </location>
</feature>
<evidence type="ECO:0000259" key="23">
    <source>
        <dbReference type="SMART" id="SM00918"/>
    </source>
</evidence>
<feature type="disulfide bond" evidence="18">
    <location>
        <begin position="948"/>
        <end position="1008"/>
    </location>
</feature>
<evidence type="ECO:0000256" key="17">
    <source>
        <dbReference type="PIRSR" id="PIRSR601508-2"/>
    </source>
</evidence>
<feature type="compositionally biased region" description="Low complexity" evidence="19">
    <location>
        <begin position="427"/>
        <end position="440"/>
    </location>
</feature>
<dbReference type="InterPro" id="IPR015683">
    <property type="entry name" value="Ionotropic_Glu_rcpt"/>
</dbReference>
<evidence type="ECO:0000256" key="12">
    <source>
        <dbReference type="ARBA" id="ARBA00023257"/>
    </source>
</evidence>
<feature type="transmembrane region" description="Helical" evidence="20">
    <location>
        <begin position="837"/>
        <end position="859"/>
    </location>
</feature>
<keyword evidence="3" id="KW-1003">Cell membrane</keyword>
<dbReference type="SUPFAM" id="SSF53822">
    <property type="entry name" value="Periplasmic binding protein-like I"/>
    <property type="match status" value="1"/>
</dbReference>
<dbReference type="AlphaFoldDB" id="A0A553P3I1"/>
<dbReference type="SMART" id="SM00918">
    <property type="entry name" value="Lig_chan-Glu_bd"/>
    <property type="match status" value="1"/>
</dbReference>
<evidence type="ECO:0000256" key="3">
    <source>
        <dbReference type="ARBA" id="ARBA00022475"/>
    </source>
</evidence>
<dbReference type="FunFam" id="3.40.190.10:FF:000117">
    <property type="entry name" value="Glutamate receptor, ionotropic kainate"/>
    <property type="match status" value="1"/>
</dbReference>
<dbReference type="SUPFAM" id="SSF81324">
    <property type="entry name" value="Voltage-gated potassium channels"/>
    <property type="match status" value="1"/>
</dbReference>
<feature type="compositionally biased region" description="Basic and acidic residues" evidence="19">
    <location>
        <begin position="1115"/>
        <end position="1129"/>
    </location>
</feature>